<sequence length="312" mass="35022">MQLEKAVQMVVFSALVKCRSFSRAAESLNVSVSHISKKLAALEQSVGVKLIERSTRNFTLTQAGLKFSKHCTDLVSNIEQGYAEINSLRDEVSGVFKIACTPHMGTKFVIPSLSDFKQQYPDIEIEVYLTTDQNLDLLETGIDLWITISGSIAEGYVAQRFADNTFLAVASPAYLMKNKAPSHPDELQDHNCLIYQGWDTHYNVWSFSKDGQDLNIKVSGDYTVNMGYALRDASLAGWGISYLPSILFGNELKEGQLIQVLPDWRASYVMPFYGVYPSRRYLPQKTKIIIEYMKEVVTKACHVTRLGVGLYS</sequence>
<proteinExistence type="inferred from homology"/>
<dbReference type="GO" id="GO:0003700">
    <property type="term" value="F:DNA-binding transcription factor activity"/>
    <property type="evidence" value="ECO:0007669"/>
    <property type="project" value="InterPro"/>
</dbReference>
<evidence type="ECO:0000256" key="3">
    <source>
        <dbReference type="ARBA" id="ARBA00023125"/>
    </source>
</evidence>
<dbReference type="RefSeq" id="WP_009600652.1">
    <property type="nucleotide sequence ID" value="NZ_AEIU01000059.1"/>
</dbReference>
<dbReference type="InterPro" id="IPR000847">
    <property type="entry name" value="LysR_HTH_N"/>
</dbReference>
<accession>E3BI21</accession>
<dbReference type="InterPro" id="IPR005119">
    <property type="entry name" value="LysR_subst-bd"/>
</dbReference>
<name>E3BI21_9VIBR</name>
<dbReference type="OrthoDB" id="9786526at2"/>
<dbReference type="GO" id="GO:0006351">
    <property type="term" value="P:DNA-templated transcription"/>
    <property type="evidence" value="ECO:0007669"/>
    <property type="project" value="TreeGrafter"/>
</dbReference>
<organism evidence="6 7">
    <name type="scientific">Vibrio caribbeanicus ATCC BAA-2122</name>
    <dbReference type="NCBI Taxonomy" id="796620"/>
    <lineage>
        <taxon>Bacteria</taxon>
        <taxon>Pseudomonadati</taxon>
        <taxon>Pseudomonadota</taxon>
        <taxon>Gammaproteobacteria</taxon>
        <taxon>Vibrionales</taxon>
        <taxon>Vibrionaceae</taxon>
        <taxon>Vibrio</taxon>
    </lineage>
</organism>
<comment type="caution">
    <text evidence="6">The sequence shown here is derived from an EMBL/GenBank/DDBJ whole genome shotgun (WGS) entry which is preliminary data.</text>
</comment>
<dbReference type="PROSITE" id="PS50931">
    <property type="entry name" value="HTH_LYSR"/>
    <property type="match status" value="1"/>
</dbReference>
<dbReference type="CDD" id="cd08422">
    <property type="entry name" value="PBP2_CrgA_like"/>
    <property type="match status" value="1"/>
</dbReference>
<dbReference type="InterPro" id="IPR036390">
    <property type="entry name" value="WH_DNA-bd_sf"/>
</dbReference>
<gene>
    <name evidence="6" type="ORF">VIBC2010_18754</name>
</gene>
<evidence type="ECO:0000256" key="2">
    <source>
        <dbReference type="ARBA" id="ARBA00023015"/>
    </source>
</evidence>
<dbReference type="STRING" id="796620.VIBC2010_18754"/>
<dbReference type="Pfam" id="PF03466">
    <property type="entry name" value="LysR_substrate"/>
    <property type="match status" value="1"/>
</dbReference>
<dbReference type="Pfam" id="PF00126">
    <property type="entry name" value="HTH_1"/>
    <property type="match status" value="1"/>
</dbReference>
<dbReference type="PANTHER" id="PTHR30537">
    <property type="entry name" value="HTH-TYPE TRANSCRIPTIONAL REGULATOR"/>
    <property type="match status" value="1"/>
</dbReference>
<reference evidence="6 7" key="1">
    <citation type="journal article" date="2012" name="Int. J. Syst. Evol. Microbiol.">
        <title>Vibrio caribbeanicus sp. nov., isolated from the marine sponge Scleritoderma cyanea.</title>
        <authorList>
            <person name="Hoffmann M."/>
            <person name="Monday S.R."/>
            <person name="Allard M.W."/>
            <person name="Strain E.A."/>
            <person name="Whittaker P."/>
            <person name="Naum M."/>
            <person name="McCarthy P.J."/>
            <person name="Lopez J.V."/>
            <person name="Fischer M."/>
            <person name="Brown E.W."/>
        </authorList>
    </citation>
    <scope>NUCLEOTIDE SEQUENCE [LARGE SCALE GENOMIC DNA]</scope>
    <source>
        <strain evidence="6 7">ATCC BAA-2122</strain>
    </source>
</reference>
<dbReference type="EMBL" id="AEIU01000059">
    <property type="protein sequence ID" value="EFP97460.1"/>
    <property type="molecule type" value="Genomic_DNA"/>
</dbReference>
<protein>
    <submittedName>
        <fullName evidence="6">Transcriptional regulator</fullName>
    </submittedName>
</protein>
<dbReference type="eggNOG" id="COG0583">
    <property type="taxonomic scope" value="Bacteria"/>
</dbReference>
<keyword evidence="2" id="KW-0805">Transcription regulation</keyword>
<evidence type="ECO:0000256" key="1">
    <source>
        <dbReference type="ARBA" id="ARBA00009437"/>
    </source>
</evidence>
<dbReference type="GO" id="GO:0043565">
    <property type="term" value="F:sequence-specific DNA binding"/>
    <property type="evidence" value="ECO:0007669"/>
    <property type="project" value="TreeGrafter"/>
</dbReference>
<dbReference type="SUPFAM" id="SSF53850">
    <property type="entry name" value="Periplasmic binding protein-like II"/>
    <property type="match status" value="1"/>
</dbReference>
<comment type="similarity">
    <text evidence="1">Belongs to the LysR transcriptional regulatory family.</text>
</comment>
<dbReference type="InterPro" id="IPR036388">
    <property type="entry name" value="WH-like_DNA-bd_sf"/>
</dbReference>
<dbReference type="AlphaFoldDB" id="E3BI21"/>
<dbReference type="PANTHER" id="PTHR30537:SF14">
    <property type="entry name" value="TRANSCRIPTIONAL REGULATOR LYSR FAMILY"/>
    <property type="match status" value="1"/>
</dbReference>
<dbReference type="FunFam" id="1.10.10.10:FF:000001">
    <property type="entry name" value="LysR family transcriptional regulator"/>
    <property type="match status" value="1"/>
</dbReference>
<keyword evidence="4" id="KW-0804">Transcription</keyword>
<dbReference type="InterPro" id="IPR058163">
    <property type="entry name" value="LysR-type_TF_proteobact-type"/>
</dbReference>
<evidence type="ECO:0000313" key="6">
    <source>
        <dbReference type="EMBL" id="EFP97460.1"/>
    </source>
</evidence>
<dbReference type="Gene3D" id="3.40.190.290">
    <property type="match status" value="1"/>
</dbReference>
<evidence type="ECO:0000259" key="5">
    <source>
        <dbReference type="PROSITE" id="PS50931"/>
    </source>
</evidence>
<keyword evidence="7" id="KW-1185">Reference proteome</keyword>
<dbReference type="SUPFAM" id="SSF46785">
    <property type="entry name" value="Winged helix' DNA-binding domain"/>
    <property type="match status" value="1"/>
</dbReference>
<evidence type="ECO:0000256" key="4">
    <source>
        <dbReference type="ARBA" id="ARBA00023163"/>
    </source>
</evidence>
<evidence type="ECO:0000313" key="7">
    <source>
        <dbReference type="Proteomes" id="UP000002943"/>
    </source>
</evidence>
<keyword evidence="3" id="KW-0238">DNA-binding</keyword>
<dbReference type="Proteomes" id="UP000002943">
    <property type="component" value="Unassembled WGS sequence"/>
</dbReference>
<feature type="domain" description="HTH lysR-type" evidence="5">
    <location>
        <begin position="1"/>
        <end position="61"/>
    </location>
</feature>
<dbReference type="Gene3D" id="1.10.10.10">
    <property type="entry name" value="Winged helix-like DNA-binding domain superfamily/Winged helix DNA-binding domain"/>
    <property type="match status" value="1"/>
</dbReference>